<dbReference type="AlphaFoldDB" id="A0A1I3NTM6"/>
<dbReference type="SUPFAM" id="SSF109998">
    <property type="entry name" value="Triger factor/SurA peptide-binding domain-like"/>
    <property type="match status" value="1"/>
</dbReference>
<dbReference type="InterPro" id="IPR005215">
    <property type="entry name" value="Trig_fac"/>
</dbReference>
<evidence type="ECO:0000256" key="3">
    <source>
        <dbReference type="ARBA" id="ARBA00005464"/>
    </source>
</evidence>
<comment type="similarity">
    <text evidence="3">Belongs to the FKBP-type PPIase family. Tig subfamily.</text>
</comment>
<proteinExistence type="inferred from homology"/>
<dbReference type="Pfam" id="PF05698">
    <property type="entry name" value="Trigger_C"/>
    <property type="match status" value="1"/>
</dbReference>
<keyword evidence="8" id="KW-0413">Isomerase</keyword>
<dbReference type="GO" id="GO:0051083">
    <property type="term" value="P:'de novo' cotranslational protein folding"/>
    <property type="evidence" value="ECO:0007669"/>
    <property type="project" value="TreeGrafter"/>
</dbReference>
<evidence type="ECO:0000259" key="10">
    <source>
        <dbReference type="Pfam" id="PF05697"/>
    </source>
</evidence>
<dbReference type="RefSeq" id="WP_090678266.1">
    <property type="nucleotide sequence ID" value="NZ_FORU01000003.1"/>
</dbReference>
<dbReference type="PANTHER" id="PTHR30560:SF3">
    <property type="entry name" value="TRIGGER FACTOR-LIKE PROTEIN TIG, CHLOROPLASTIC"/>
    <property type="match status" value="1"/>
</dbReference>
<reference evidence="13" key="1">
    <citation type="submission" date="2016-10" db="EMBL/GenBank/DDBJ databases">
        <authorList>
            <person name="Varghese N."/>
            <person name="Submissions S."/>
        </authorList>
    </citation>
    <scope>NUCLEOTIDE SEQUENCE [LARGE SCALE GENOMIC DNA]</scope>
    <source>
        <strain evidence="13">DSM 26542</strain>
    </source>
</reference>
<evidence type="ECO:0000256" key="4">
    <source>
        <dbReference type="ARBA" id="ARBA00013194"/>
    </source>
</evidence>
<evidence type="ECO:0000256" key="1">
    <source>
        <dbReference type="ARBA" id="ARBA00000971"/>
    </source>
</evidence>
<dbReference type="PANTHER" id="PTHR30560">
    <property type="entry name" value="TRIGGER FACTOR CHAPERONE AND PEPTIDYL-PROLYL CIS/TRANS ISOMERASE"/>
    <property type="match status" value="1"/>
</dbReference>
<dbReference type="Proteomes" id="UP000243887">
    <property type="component" value="Unassembled WGS sequence"/>
</dbReference>
<protein>
    <recommendedName>
        <fullName evidence="5">Trigger factor</fullName>
        <ecNumber evidence="4">5.2.1.8</ecNumber>
    </recommendedName>
    <alternativeName>
        <fullName evidence="9">PPIase</fullName>
    </alternativeName>
</protein>
<keyword evidence="6" id="KW-0697">Rotamase</keyword>
<evidence type="ECO:0000256" key="2">
    <source>
        <dbReference type="ARBA" id="ARBA00004496"/>
    </source>
</evidence>
<evidence type="ECO:0000256" key="8">
    <source>
        <dbReference type="ARBA" id="ARBA00023235"/>
    </source>
</evidence>
<evidence type="ECO:0000256" key="5">
    <source>
        <dbReference type="ARBA" id="ARBA00016902"/>
    </source>
</evidence>
<dbReference type="InterPro" id="IPR037041">
    <property type="entry name" value="Trigger_fac_C_sf"/>
</dbReference>
<evidence type="ECO:0000259" key="11">
    <source>
        <dbReference type="Pfam" id="PF05698"/>
    </source>
</evidence>
<evidence type="ECO:0000256" key="6">
    <source>
        <dbReference type="ARBA" id="ARBA00023110"/>
    </source>
</evidence>
<dbReference type="OrthoDB" id="9767721at2"/>
<gene>
    <name evidence="12" type="ORF">SAMN04487893_103187</name>
</gene>
<dbReference type="PIRSF" id="PIRSF003095">
    <property type="entry name" value="Trigger_factor"/>
    <property type="match status" value="1"/>
</dbReference>
<evidence type="ECO:0000256" key="9">
    <source>
        <dbReference type="ARBA" id="ARBA00029986"/>
    </source>
</evidence>
<comment type="catalytic activity">
    <reaction evidence="1">
        <text>[protein]-peptidylproline (omega=180) = [protein]-peptidylproline (omega=0)</text>
        <dbReference type="Rhea" id="RHEA:16237"/>
        <dbReference type="Rhea" id="RHEA-COMP:10747"/>
        <dbReference type="Rhea" id="RHEA-COMP:10748"/>
        <dbReference type="ChEBI" id="CHEBI:83833"/>
        <dbReference type="ChEBI" id="CHEBI:83834"/>
        <dbReference type="EC" id="5.2.1.8"/>
    </reaction>
</comment>
<dbReference type="GO" id="GO:0005737">
    <property type="term" value="C:cytoplasm"/>
    <property type="evidence" value="ECO:0007669"/>
    <property type="project" value="UniProtKB-SubCell"/>
</dbReference>
<dbReference type="Pfam" id="PF05697">
    <property type="entry name" value="Trigger_N"/>
    <property type="match status" value="1"/>
</dbReference>
<dbReference type="GO" id="GO:0044183">
    <property type="term" value="F:protein folding chaperone"/>
    <property type="evidence" value="ECO:0007669"/>
    <property type="project" value="TreeGrafter"/>
</dbReference>
<dbReference type="Gene3D" id="1.10.3120.10">
    <property type="entry name" value="Trigger factor, C-terminal domain"/>
    <property type="match status" value="1"/>
</dbReference>
<keyword evidence="7" id="KW-0143">Chaperone</keyword>
<dbReference type="GO" id="GO:0003755">
    <property type="term" value="F:peptidyl-prolyl cis-trans isomerase activity"/>
    <property type="evidence" value="ECO:0007669"/>
    <property type="project" value="UniProtKB-KW"/>
</dbReference>
<dbReference type="GO" id="GO:0043335">
    <property type="term" value="P:protein unfolding"/>
    <property type="evidence" value="ECO:0007669"/>
    <property type="project" value="TreeGrafter"/>
</dbReference>
<feature type="domain" description="Trigger factor ribosome-binding bacterial" evidence="10">
    <location>
        <begin position="1"/>
        <end position="146"/>
    </location>
</feature>
<dbReference type="STRING" id="1150112.SAMN04487893_103187"/>
<name>A0A1I3NTM6_9FLAO</name>
<accession>A0A1I3NTM6</accession>
<dbReference type="EMBL" id="FORU01000003">
    <property type="protein sequence ID" value="SFJ12096.1"/>
    <property type="molecule type" value="Genomic_DNA"/>
</dbReference>
<dbReference type="NCBIfam" id="TIGR00115">
    <property type="entry name" value="tig"/>
    <property type="match status" value="1"/>
</dbReference>
<dbReference type="GO" id="GO:0043022">
    <property type="term" value="F:ribosome binding"/>
    <property type="evidence" value="ECO:0007669"/>
    <property type="project" value="TreeGrafter"/>
</dbReference>
<comment type="subcellular location">
    <subcellularLocation>
        <location evidence="2">Cytoplasm</location>
    </subcellularLocation>
</comment>
<evidence type="ECO:0000313" key="12">
    <source>
        <dbReference type="EMBL" id="SFJ12096.1"/>
    </source>
</evidence>
<dbReference type="GO" id="GO:0015031">
    <property type="term" value="P:protein transport"/>
    <property type="evidence" value="ECO:0007669"/>
    <property type="project" value="InterPro"/>
</dbReference>
<evidence type="ECO:0000313" key="13">
    <source>
        <dbReference type="Proteomes" id="UP000243887"/>
    </source>
</evidence>
<dbReference type="Gene3D" id="3.30.70.1050">
    <property type="entry name" value="Trigger factor ribosome-binding domain"/>
    <property type="match status" value="1"/>
</dbReference>
<dbReference type="InterPro" id="IPR008880">
    <property type="entry name" value="Trigger_fac_C"/>
</dbReference>
<dbReference type="InterPro" id="IPR036611">
    <property type="entry name" value="Trigger_fac_ribosome-bd_sf"/>
</dbReference>
<organism evidence="12 13">
    <name type="scientific">Myroides guanonis</name>
    <dbReference type="NCBI Taxonomy" id="1150112"/>
    <lineage>
        <taxon>Bacteria</taxon>
        <taxon>Pseudomonadati</taxon>
        <taxon>Bacteroidota</taxon>
        <taxon>Flavobacteriia</taxon>
        <taxon>Flavobacteriales</taxon>
        <taxon>Flavobacteriaceae</taxon>
        <taxon>Myroides</taxon>
    </lineage>
</organism>
<evidence type="ECO:0000256" key="7">
    <source>
        <dbReference type="ARBA" id="ARBA00023186"/>
    </source>
</evidence>
<feature type="domain" description="Trigger factor C-terminal" evidence="11">
    <location>
        <begin position="268"/>
        <end position="416"/>
    </location>
</feature>
<sequence length="441" mass="50149">MNITRNNVDALNAIVTIELAKEDYQGNVDKVLSDYKKNANVPGFRKGAIPMGMIKKQYGKAVLFEEVNKILQDKLNNYLVEEKLDILGNPLPVLNENFDWDAEVLSFDFELGLAPEFTVDLEGKNKITKYTVIADDAMLDEQIEHIQKQYGKLVSKDVVSEEDEMAGVFVNEEAGVNSEVTIPVTAFRTKTNQKKFIGKKVGDQVTVNTKGLFDDEHKLMQYLGLDHDAVHGLEIDVVFTINEINVTEKAELNQEFFDKLFGEGKVTSVEELKEKIKEDAEKQFATQADQKFMNDVLEHLIESTEFDLPSEFLKKWLQTAGDTPMSEAEAAEEYEKSEKGLRYQLIEGKIMTSNDLQLNFEEIKEYTTGLIKQQMAQFGQADPSDADVENIVGRVLSNQDEMKRISEQVMNEKMLALFNDKVKAKVKEIPYKDFVKELYGE</sequence>
<keyword evidence="13" id="KW-1185">Reference proteome</keyword>
<dbReference type="SUPFAM" id="SSF102735">
    <property type="entry name" value="Trigger factor ribosome-binding domain"/>
    <property type="match status" value="1"/>
</dbReference>
<dbReference type="InterPro" id="IPR008881">
    <property type="entry name" value="Trigger_fac_ribosome-bd_bac"/>
</dbReference>
<dbReference type="InterPro" id="IPR027304">
    <property type="entry name" value="Trigger_fact/SurA_dom_sf"/>
</dbReference>
<dbReference type="EC" id="5.2.1.8" evidence="4"/>